<proteinExistence type="inferred from homology"/>
<dbReference type="Pfam" id="PF08141">
    <property type="entry name" value="SspH"/>
    <property type="match status" value="1"/>
</dbReference>
<reference evidence="4 5" key="1">
    <citation type="submission" date="2023-03" db="EMBL/GenBank/DDBJ databases">
        <title>Draft genome sequence of the bacteria which degrade cell wall of Tricholomamatutake.</title>
        <authorList>
            <person name="Konishi Y."/>
            <person name="Fukuta Y."/>
            <person name="Shirasaka N."/>
        </authorList>
    </citation>
    <scope>NUCLEOTIDE SEQUENCE [LARGE SCALE GENOMIC DNA]</scope>
    <source>
        <strain evidence="5">mu1</strain>
    </source>
</reference>
<dbReference type="EMBL" id="BSSQ01000018">
    <property type="protein sequence ID" value="GLX70354.1"/>
    <property type="molecule type" value="Genomic_DNA"/>
</dbReference>
<dbReference type="NCBIfam" id="TIGR02861">
    <property type="entry name" value="SASP_H"/>
    <property type="match status" value="1"/>
</dbReference>
<dbReference type="HAMAP" id="MF_00667">
    <property type="entry name" value="SspH"/>
    <property type="match status" value="1"/>
</dbReference>
<dbReference type="Proteomes" id="UP001157114">
    <property type="component" value="Unassembled WGS sequence"/>
</dbReference>
<name>A0ABQ6GHC4_9BACL</name>
<organism evidence="4 5">
    <name type="scientific">Paenibacillus glycanilyticus</name>
    <dbReference type="NCBI Taxonomy" id="126569"/>
    <lineage>
        <taxon>Bacteria</taxon>
        <taxon>Bacillati</taxon>
        <taxon>Bacillota</taxon>
        <taxon>Bacilli</taxon>
        <taxon>Bacillales</taxon>
        <taxon>Paenibacillaceae</taxon>
        <taxon>Paenibacillus</taxon>
    </lineage>
</organism>
<evidence type="ECO:0000256" key="2">
    <source>
        <dbReference type="ARBA" id="ARBA00006573"/>
    </source>
</evidence>
<comment type="similarity">
    <text evidence="2">Belongs to the SspH family.</text>
</comment>
<evidence type="ECO:0000256" key="3">
    <source>
        <dbReference type="ARBA" id="ARBA00022969"/>
    </source>
</evidence>
<comment type="subcellular location">
    <subcellularLocation>
        <location evidence="1">Spore core</location>
    </subcellularLocation>
</comment>
<gene>
    <name evidence="4" type="ORF">MU1_47000</name>
</gene>
<comment type="caution">
    <text evidence="4">The sequence shown here is derived from an EMBL/GenBank/DDBJ whole genome shotgun (WGS) entry which is preliminary data.</text>
</comment>
<evidence type="ECO:0000313" key="5">
    <source>
        <dbReference type="Proteomes" id="UP001157114"/>
    </source>
</evidence>
<keyword evidence="3" id="KW-0749">Sporulation</keyword>
<accession>A0ABQ6GHC4</accession>
<sequence length="80" mass="8901">MDLNRAKEIAASPIMEDVRLNGARVYIQHVDEATETARIYSLDEPDNEMDVAVRSLQELSSMMGMEVDQVACRVSDIGAE</sequence>
<evidence type="ECO:0000256" key="1">
    <source>
        <dbReference type="ARBA" id="ARBA00004288"/>
    </source>
</evidence>
<dbReference type="InterPro" id="IPR012610">
    <property type="entry name" value="SASP_SspH"/>
</dbReference>
<protein>
    <submittedName>
        <fullName evidence="4">Uncharacterized protein</fullName>
    </submittedName>
</protein>
<dbReference type="RefSeq" id="WP_349816742.1">
    <property type="nucleotide sequence ID" value="NZ_BSSQ01000018.1"/>
</dbReference>
<evidence type="ECO:0000313" key="4">
    <source>
        <dbReference type="EMBL" id="GLX70354.1"/>
    </source>
</evidence>
<keyword evidence="5" id="KW-1185">Reference proteome</keyword>